<dbReference type="PANTHER" id="PTHR42470">
    <property type="entry name" value="VAST DOMAIN-CONTAINING PROTEIN"/>
    <property type="match status" value="1"/>
</dbReference>
<dbReference type="EMBL" id="JAQQWI010000006">
    <property type="protein sequence ID" value="KAK8033640.1"/>
    <property type="molecule type" value="Genomic_DNA"/>
</dbReference>
<comment type="caution">
    <text evidence="3">The sequence shown here is derived from an EMBL/GenBank/DDBJ whole genome shotgun (WGS) entry which is preliminary data.</text>
</comment>
<dbReference type="Pfam" id="PF25545">
    <property type="entry name" value="DUF7924"/>
    <property type="match status" value="1"/>
</dbReference>
<keyword evidence="4" id="KW-1185">Reference proteome</keyword>
<dbReference type="PANTHER" id="PTHR42470:SF1">
    <property type="entry name" value="VAST DOMAIN-CONTAINING PROTEIN"/>
    <property type="match status" value="1"/>
</dbReference>
<dbReference type="Proteomes" id="UP001396898">
    <property type="component" value="Unassembled WGS sequence"/>
</dbReference>
<reference evidence="3 4" key="1">
    <citation type="submission" date="2023-01" db="EMBL/GenBank/DDBJ databases">
        <title>Analysis of 21 Apiospora genomes using comparative genomics revels a genus with tremendous synthesis potential of carbohydrate active enzymes and secondary metabolites.</title>
        <authorList>
            <person name="Sorensen T."/>
        </authorList>
    </citation>
    <scope>NUCLEOTIDE SEQUENCE [LARGE SCALE GENOMIC DNA]</scope>
    <source>
        <strain evidence="3 4">CBS 20057</strain>
    </source>
</reference>
<organism evidence="3 4">
    <name type="scientific">Apiospora marii</name>
    <dbReference type="NCBI Taxonomy" id="335849"/>
    <lineage>
        <taxon>Eukaryota</taxon>
        <taxon>Fungi</taxon>
        <taxon>Dikarya</taxon>
        <taxon>Ascomycota</taxon>
        <taxon>Pezizomycotina</taxon>
        <taxon>Sordariomycetes</taxon>
        <taxon>Xylariomycetidae</taxon>
        <taxon>Amphisphaeriales</taxon>
        <taxon>Apiosporaceae</taxon>
        <taxon>Apiospora</taxon>
    </lineage>
</organism>
<sequence>MSQGMKNRSLDNVLPDGENHQESAKLLHGPESMTSRGTDWPRQVPSEDPDATCAGPEEPAPLTGSVATAISSCPPEPIPEMFVTELGTVPDGTGLTVQLRTLFKRECVPGRSTGRYIIETPQPDFTYGYDTHDGRMPFSETQWEALGKMTPQRGWVSESADLALPFLVVEVFRVGSEGDSHWVAENRMLGDASSCVKVVRGLNDVLRRYPDPPLVIEMSYTLVVNQLVGHFYVTWSEADDANEGGARYNTRQVDQFDLEKSEGWLKLRHRIENVLEWGKGERLEEIQKALDFIHEQDQKMMAVSERC</sequence>
<evidence type="ECO:0000313" key="3">
    <source>
        <dbReference type="EMBL" id="KAK8033640.1"/>
    </source>
</evidence>
<name>A0ABR1SH34_9PEZI</name>
<evidence type="ECO:0000259" key="2">
    <source>
        <dbReference type="Pfam" id="PF25545"/>
    </source>
</evidence>
<feature type="domain" description="DUF7924" evidence="2">
    <location>
        <begin position="117"/>
        <end position="290"/>
    </location>
</feature>
<dbReference type="InterPro" id="IPR057684">
    <property type="entry name" value="DUF7924"/>
</dbReference>
<protein>
    <recommendedName>
        <fullName evidence="2">DUF7924 domain-containing protein</fullName>
    </recommendedName>
</protein>
<evidence type="ECO:0000313" key="4">
    <source>
        <dbReference type="Proteomes" id="UP001396898"/>
    </source>
</evidence>
<proteinExistence type="predicted"/>
<evidence type="ECO:0000256" key="1">
    <source>
        <dbReference type="SAM" id="MobiDB-lite"/>
    </source>
</evidence>
<accession>A0ABR1SH34</accession>
<feature type="region of interest" description="Disordered" evidence="1">
    <location>
        <begin position="1"/>
        <end position="73"/>
    </location>
</feature>
<gene>
    <name evidence="3" type="ORF">PG991_003038</name>
</gene>